<comment type="catalytic activity">
    <reaction evidence="11">
        <text>14-hydroxy-(4Z,7Z,10Z,12E,16Z,19Z)-docosahexaenoate + NAD(+) = 14-oxo-(4Z,7Z,10Z,12E,16Z,19Z)-docosahexaenoate + NADH + H(+)</text>
        <dbReference type="Rhea" id="RHEA:48952"/>
        <dbReference type="ChEBI" id="CHEBI:15378"/>
        <dbReference type="ChEBI" id="CHEBI:57540"/>
        <dbReference type="ChEBI" id="CHEBI:57945"/>
        <dbReference type="ChEBI" id="CHEBI:90866"/>
        <dbReference type="ChEBI" id="CHEBI:90867"/>
    </reaction>
    <physiologicalReaction direction="left-to-right" evidence="11">
        <dbReference type="Rhea" id="RHEA:48953"/>
    </physiologicalReaction>
</comment>
<comment type="catalytic activity">
    <reaction evidence="9">
        <text>prostaglandin E1 + NAD(+) = 15-oxoprostaglandin E1 + NADH + H(+)</text>
        <dbReference type="Rhea" id="RHEA:16477"/>
        <dbReference type="ChEBI" id="CHEBI:15378"/>
        <dbReference type="ChEBI" id="CHEBI:57397"/>
        <dbReference type="ChEBI" id="CHEBI:57401"/>
        <dbReference type="ChEBI" id="CHEBI:57540"/>
        <dbReference type="ChEBI" id="CHEBI:57945"/>
    </reaction>
    <physiologicalReaction direction="left-to-right" evidence="9">
        <dbReference type="Rhea" id="RHEA:16478"/>
    </physiologicalReaction>
</comment>
<evidence type="ECO:0000256" key="17">
    <source>
        <dbReference type="ARBA" id="ARBA00048611"/>
    </source>
</evidence>
<comment type="catalytic activity">
    <reaction evidence="13">
        <text>(11R)-hydroxy-(5Z,8Z,12E,14Z)-eicosatetraenoate + NAD(+) = 11-oxo-(5Z,8Z,12E,14Z)-eicosatetraenoate + NADH + H(+)</text>
        <dbReference type="Rhea" id="RHEA:48640"/>
        <dbReference type="ChEBI" id="CHEBI:15378"/>
        <dbReference type="ChEBI" id="CHEBI:57540"/>
        <dbReference type="ChEBI" id="CHEBI:57945"/>
        <dbReference type="ChEBI" id="CHEBI:78836"/>
        <dbReference type="ChEBI" id="CHEBI:90697"/>
    </reaction>
    <physiologicalReaction direction="left-to-right" evidence="13">
        <dbReference type="Rhea" id="RHEA:48641"/>
    </physiologicalReaction>
</comment>
<comment type="catalytic activity">
    <reaction evidence="17">
        <text>prostaglandin A1 + NAD(+) = 15-oxo-prostaglandin A1 + NADH + H(+)</text>
        <dbReference type="Rhea" id="RHEA:41263"/>
        <dbReference type="ChEBI" id="CHEBI:15378"/>
        <dbReference type="ChEBI" id="CHEBI:57398"/>
        <dbReference type="ChEBI" id="CHEBI:57540"/>
        <dbReference type="ChEBI" id="CHEBI:57945"/>
        <dbReference type="ChEBI" id="CHEBI:85072"/>
    </reaction>
    <physiologicalReaction direction="left-to-right" evidence="17">
        <dbReference type="Rhea" id="RHEA:41264"/>
    </physiologicalReaction>
</comment>
<evidence type="ECO:0000256" key="22">
    <source>
        <dbReference type="RuleBase" id="RU000363"/>
    </source>
</evidence>
<keyword evidence="2" id="KW-0560">Oxidoreductase</keyword>
<comment type="similarity">
    <text evidence="1 22">Belongs to the short-chain dehydrogenases/reductases (SDR) family.</text>
</comment>
<proteinExistence type="inferred from homology"/>
<dbReference type="FunFam" id="3.40.50.720:FF:000149">
    <property type="entry name" value="15-hydroxyprostaglandin dehydrogenase [NAD(+)]"/>
    <property type="match status" value="1"/>
</dbReference>
<dbReference type="PROSITE" id="PS00061">
    <property type="entry name" value="ADH_SHORT"/>
    <property type="match status" value="1"/>
</dbReference>
<dbReference type="EMBL" id="BMAW01098349">
    <property type="protein sequence ID" value="GFS84309.1"/>
    <property type="molecule type" value="Genomic_DNA"/>
</dbReference>
<dbReference type="CDD" id="cd05323">
    <property type="entry name" value="ADH_SDR_c_like"/>
    <property type="match status" value="1"/>
</dbReference>
<evidence type="ECO:0000313" key="24">
    <source>
        <dbReference type="Proteomes" id="UP000887013"/>
    </source>
</evidence>
<comment type="catalytic activity">
    <reaction evidence="19">
        <text>resolvin D2 + NAD(+) = 16-oxoresolvin D2 + NADH + H(+)</text>
        <dbReference type="Rhea" id="RHEA:53588"/>
        <dbReference type="ChEBI" id="CHEBI:15378"/>
        <dbReference type="ChEBI" id="CHEBI:57540"/>
        <dbReference type="ChEBI" id="CHEBI:57945"/>
        <dbReference type="ChEBI" id="CHEBI:133367"/>
        <dbReference type="ChEBI" id="CHEBI:137498"/>
    </reaction>
    <physiologicalReaction direction="left-to-right" evidence="19">
        <dbReference type="Rhea" id="RHEA:53589"/>
    </physiologicalReaction>
</comment>
<evidence type="ECO:0000256" key="9">
    <source>
        <dbReference type="ARBA" id="ARBA00047325"/>
    </source>
</evidence>
<evidence type="ECO:0000256" key="3">
    <source>
        <dbReference type="ARBA" id="ARBA00038968"/>
    </source>
</evidence>
<dbReference type="GO" id="GO:0047034">
    <property type="term" value="F:15-hydroxyicosatetraenoate dehydrogenase activity"/>
    <property type="evidence" value="ECO:0007669"/>
    <property type="project" value="UniProtKB-EC"/>
</dbReference>
<organism evidence="23 24">
    <name type="scientific">Nephila pilipes</name>
    <name type="common">Giant wood spider</name>
    <name type="synonym">Nephila maculata</name>
    <dbReference type="NCBI Taxonomy" id="299642"/>
    <lineage>
        <taxon>Eukaryota</taxon>
        <taxon>Metazoa</taxon>
        <taxon>Ecdysozoa</taxon>
        <taxon>Arthropoda</taxon>
        <taxon>Chelicerata</taxon>
        <taxon>Arachnida</taxon>
        <taxon>Araneae</taxon>
        <taxon>Araneomorphae</taxon>
        <taxon>Entelegynae</taxon>
        <taxon>Araneoidea</taxon>
        <taxon>Nephilidae</taxon>
        <taxon>Nephila</taxon>
    </lineage>
</organism>
<dbReference type="PRINTS" id="PR00081">
    <property type="entry name" value="GDHRDH"/>
</dbReference>
<dbReference type="AlphaFoldDB" id="A0A8X6MY88"/>
<dbReference type="PANTHER" id="PTHR44229:SF4">
    <property type="entry name" value="15-HYDROXYPROSTAGLANDIN DEHYDROGENASE [NAD(+)]"/>
    <property type="match status" value="1"/>
</dbReference>
<evidence type="ECO:0000256" key="5">
    <source>
        <dbReference type="ARBA" id="ARBA00040276"/>
    </source>
</evidence>
<evidence type="ECO:0000256" key="2">
    <source>
        <dbReference type="ARBA" id="ARBA00023002"/>
    </source>
</evidence>
<dbReference type="GO" id="GO:0016404">
    <property type="term" value="F:15-hydroxyprostaglandin dehydrogenase (NAD+) activity"/>
    <property type="evidence" value="ECO:0007669"/>
    <property type="project" value="UniProtKB-EC"/>
</dbReference>
<comment type="catalytic activity">
    <reaction evidence="18">
        <text>prostaglandin E2 + NAD(+) = 15-oxoprostaglandin E2 + NADH + H(+)</text>
        <dbReference type="Rhea" id="RHEA:11876"/>
        <dbReference type="ChEBI" id="CHEBI:15378"/>
        <dbReference type="ChEBI" id="CHEBI:57400"/>
        <dbReference type="ChEBI" id="CHEBI:57540"/>
        <dbReference type="ChEBI" id="CHEBI:57945"/>
        <dbReference type="ChEBI" id="CHEBI:606564"/>
        <dbReference type="EC" id="1.1.1.141"/>
    </reaction>
    <physiologicalReaction direction="left-to-right" evidence="18">
        <dbReference type="Rhea" id="RHEA:11877"/>
    </physiologicalReaction>
</comment>
<accession>A0A8X6MY88</accession>
<dbReference type="Proteomes" id="UP000887013">
    <property type="component" value="Unassembled WGS sequence"/>
</dbReference>
<evidence type="ECO:0000256" key="4">
    <source>
        <dbReference type="ARBA" id="ARBA00039060"/>
    </source>
</evidence>
<protein>
    <recommendedName>
        <fullName evidence="5">15-hydroxyprostaglandin dehydrogenase [NAD(+)]</fullName>
        <ecNumber evidence="3">1.1.1.141</ecNumber>
        <ecNumber evidence="4">1.1.1.232</ecNumber>
    </recommendedName>
    <alternativeName>
        <fullName evidence="7">Eicosanoid/docosanoid dehydrogenase [NAD(+)]</fullName>
    </alternativeName>
    <alternativeName>
        <fullName evidence="6">Prostaglandin dehydrogenase 1</fullName>
    </alternativeName>
</protein>
<evidence type="ECO:0000313" key="23">
    <source>
        <dbReference type="EMBL" id="GFS84309.1"/>
    </source>
</evidence>
<comment type="catalytic activity">
    <reaction evidence="15">
        <text>resolvin D2 + NAD(+) = 7-oxoresolvin D2 + NADH + H(+)</text>
        <dbReference type="Rhea" id="RHEA:53584"/>
        <dbReference type="ChEBI" id="CHEBI:15378"/>
        <dbReference type="ChEBI" id="CHEBI:57540"/>
        <dbReference type="ChEBI" id="CHEBI:57945"/>
        <dbReference type="ChEBI" id="CHEBI:133367"/>
        <dbReference type="ChEBI" id="CHEBI:137497"/>
    </reaction>
    <physiologicalReaction direction="left-to-right" evidence="15">
        <dbReference type="Rhea" id="RHEA:53585"/>
    </physiologicalReaction>
</comment>
<evidence type="ECO:0000256" key="19">
    <source>
        <dbReference type="ARBA" id="ARBA00048921"/>
    </source>
</evidence>
<comment type="catalytic activity">
    <reaction evidence="20">
        <text>(15S)-hydroxy-(5Z,8Z,11Z,13E)-eicosatetraenoate + NAD(+) = 15-oxo-(5Z,8Z,11Z,13E)-eicosatetraenoate + NADH + H(+)</text>
        <dbReference type="Rhea" id="RHEA:23260"/>
        <dbReference type="ChEBI" id="CHEBI:15378"/>
        <dbReference type="ChEBI" id="CHEBI:57409"/>
        <dbReference type="ChEBI" id="CHEBI:57410"/>
        <dbReference type="ChEBI" id="CHEBI:57540"/>
        <dbReference type="ChEBI" id="CHEBI:57945"/>
        <dbReference type="EC" id="1.1.1.232"/>
    </reaction>
    <physiologicalReaction direction="left-to-right" evidence="20">
        <dbReference type="Rhea" id="RHEA:23261"/>
    </physiologicalReaction>
</comment>
<evidence type="ECO:0000256" key="15">
    <source>
        <dbReference type="ARBA" id="ARBA00048393"/>
    </source>
</evidence>
<evidence type="ECO:0000256" key="1">
    <source>
        <dbReference type="ARBA" id="ARBA00006484"/>
    </source>
</evidence>
<comment type="catalytic activity">
    <reaction evidence="10">
        <text>resolvin D1 + NAD(+) = 8-oxoresolvin D1 + NADH + H(+)</text>
        <dbReference type="Rhea" id="RHEA:50124"/>
        <dbReference type="ChEBI" id="CHEBI:15378"/>
        <dbReference type="ChEBI" id="CHEBI:57540"/>
        <dbReference type="ChEBI" id="CHEBI:57945"/>
        <dbReference type="ChEBI" id="CHEBI:132079"/>
        <dbReference type="ChEBI" id="CHEBI:132080"/>
    </reaction>
    <physiologicalReaction direction="left-to-right" evidence="10">
        <dbReference type="Rhea" id="RHEA:50125"/>
    </physiologicalReaction>
</comment>
<name>A0A8X6MY88_NEPPI</name>
<evidence type="ECO:0000256" key="10">
    <source>
        <dbReference type="ARBA" id="ARBA00047672"/>
    </source>
</evidence>
<evidence type="ECO:0000256" key="18">
    <source>
        <dbReference type="ARBA" id="ARBA00048739"/>
    </source>
</evidence>
<dbReference type="EC" id="1.1.1.232" evidence="4"/>
<comment type="function">
    <text evidence="8">Catalyzes the NAD-dependent dehydrogenation (oxidation) of a broad array of hydroxylated polyunsaturated fatty acids (mainly eicosanoids and docosanoids, including prostaglandins, lipoxins and resolvins), yielding their corresponding keto (oxo) metabolites. Decreases the levels of the pro-proliferative prostaglandins such as prostaglandin E2 (whose activity is increased in cancer because of an increase in the expression of cyclooxygenase 2) and generates oxo-fatty acid products that can profoundly influence cell function by abrogating pro-inflammatory cytokine expression. Converts resolvins E1, D1 and D2 to their oxo products, which represents a mode of resolvin inactivation. Resolvin E1 plays important roles during the resolution phase of acute inflammation, while resolvins D1 and D2 have a unique role in obesity-induced adipose inflammation.</text>
</comment>
<dbReference type="SUPFAM" id="SSF51735">
    <property type="entry name" value="NAD(P)-binding Rossmann-fold domains"/>
    <property type="match status" value="1"/>
</dbReference>
<dbReference type="GO" id="GO:0005737">
    <property type="term" value="C:cytoplasm"/>
    <property type="evidence" value="ECO:0007669"/>
    <property type="project" value="TreeGrafter"/>
</dbReference>
<comment type="caution">
    <text evidence="23">The sequence shown here is derived from an EMBL/GenBank/DDBJ whole genome shotgun (WGS) entry which is preliminary data.</text>
</comment>
<evidence type="ECO:0000256" key="7">
    <source>
        <dbReference type="ARBA" id="ARBA00042026"/>
    </source>
</evidence>
<comment type="catalytic activity">
    <reaction evidence="14">
        <text>resolvin D1 + NAD(+) = 17-oxoresolvin D1 + NADH + H(+)</text>
        <dbReference type="Rhea" id="RHEA:50128"/>
        <dbReference type="ChEBI" id="CHEBI:15378"/>
        <dbReference type="ChEBI" id="CHEBI:57540"/>
        <dbReference type="ChEBI" id="CHEBI:57945"/>
        <dbReference type="ChEBI" id="CHEBI:132079"/>
        <dbReference type="ChEBI" id="CHEBI:132081"/>
    </reaction>
    <physiologicalReaction direction="left-to-right" evidence="14">
        <dbReference type="Rhea" id="RHEA:50129"/>
    </physiologicalReaction>
</comment>
<reference evidence="23" key="1">
    <citation type="submission" date="2020-08" db="EMBL/GenBank/DDBJ databases">
        <title>Multicomponent nature underlies the extraordinary mechanical properties of spider dragline silk.</title>
        <authorList>
            <person name="Kono N."/>
            <person name="Nakamura H."/>
            <person name="Mori M."/>
            <person name="Yoshida Y."/>
            <person name="Ohtoshi R."/>
            <person name="Malay A.D."/>
            <person name="Moran D.A.P."/>
            <person name="Tomita M."/>
            <person name="Numata K."/>
            <person name="Arakawa K."/>
        </authorList>
    </citation>
    <scope>NUCLEOTIDE SEQUENCE</scope>
</reference>
<keyword evidence="24" id="KW-1185">Reference proteome</keyword>
<evidence type="ECO:0000256" key="16">
    <source>
        <dbReference type="ARBA" id="ARBA00048535"/>
    </source>
</evidence>
<dbReference type="InterPro" id="IPR036291">
    <property type="entry name" value="NAD(P)-bd_dom_sf"/>
</dbReference>
<dbReference type="EC" id="1.1.1.141" evidence="3"/>
<dbReference type="PRINTS" id="PR00080">
    <property type="entry name" value="SDRFAMILY"/>
</dbReference>
<comment type="catalytic activity">
    <reaction evidence="16">
        <text>lipoxin A4 + NAD(+) = 15-oxo-(5S,6R)-dihydroxy-(7E,9E,11Z,13E)-eicosatetraenoate + NADH + H(+)</text>
        <dbReference type="Rhea" id="RHEA:41572"/>
        <dbReference type="ChEBI" id="CHEBI:15378"/>
        <dbReference type="ChEBI" id="CHEBI:57540"/>
        <dbReference type="ChEBI" id="CHEBI:57945"/>
        <dbReference type="ChEBI" id="CHEBI:67026"/>
        <dbReference type="ChEBI" id="CHEBI:78311"/>
    </reaction>
    <physiologicalReaction direction="left-to-right" evidence="16">
        <dbReference type="Rhea" id="RHEA:41573"/>
    </physiologicalReaction>
</comment>
<dbReference type="PANTHER" id="PTHR44229">
    <property type="entry name" value="15-HYDROXYPROSTAGLANDIN DEHYDROGENASE [NAD(+)]"/>
    <property type="match status" value="1"/>
</dbReference>
<dbReference type="Gene3D" id="3.40.50.720">
    <property type="entry name" value="NAD(P)-binding Rossmann-like Domain"/>
    <property type="match status" value="1"/>
</dbReference>
<dbReference type="InterPro" id="IPR002347">
    <property type="entry name" value="SDR_fam"/>
</dbReference>
<dbReference type="InterPro" id="IPR020904">
    <property type="entry name" value="Sc_DH/Rdtase_CS"/>
</dbReference>
<dbReference type="OrthoDB" id="6427306at2759"/>
<dbReference type="Pfam" id="PF00106">
    <property type="entry name" value="adh_short"/>
    <property type="match status" value="1"/>
</dbReference>
<evidence type="ECO:0000256" key="21">
    <source>
        <dbReference type="ARBA" id="ARBA00049188"/>
    </source>
</evidence>
<evidence type="ECO:0000256" key="6">
    <source>
        <dbReference type="ARBA" id="ARBA00041812"/>
    </source>
</evidence>
<evidence type="ECO:0000256" key="8">
    <source>
        <dbReference type="ARBA" id="ARBA00045705"/>
    </source>
</evidence>
<evidence type="ECO:0000256" key="12">
    <source>
        <dbReference type="ARBA" id="ARBA00048140"/>
    </source>
</evidence>
<evidence type="ECO:0000256" key="20">
    <source>
        <dbReference type="ARBA" id="ARBA00049151"/>
    </source>
</evidence>
<gene>
    <name evidence="23" type="primary">HPGD</name>
    <name evidence="23" type="ORF">NPIL_52451</name>
</gene>
<comment type="catalytic activity">
    <reaction evidence="21">
        <text>resolvin E1 + NAD(+) = 18-oxo-resolvin E1 + NADH + H(+)</text>
        <dbReference type="Rhea" id="RHEA:49244"/>
        <dbReference type="ChEBI" id="CHEBI:15378"/>
        <dbReference type="ChEBI" id="CHEBI:57540"/>
        <dbReference type="ChEBI" id="CHEBI:57945"/>
        <dbReference type="ChEBI" id="CHEBI:91000"/>
        <dbReference type="ChEBI" id="CHEBI:91001"/>
    </reaction>
    <physiologicalReaction direction="left-to-right" evidence="21">
        <dbReference type="Rhea" id="RHEA:49245"/>
    </physiologicalReaction>
</comment>
<evidence type="ECO:0000256" key="11">
    <source>
        <dbReference type="ARBA" id="ARBA00048008"/>
    </source>
</evidence>
<sequence length="245" mass="26692">MNFAQKIALVTGGAQGIGRAYTNALLNIGMKVCICDITEDPAKEFIENLPSEHKNNVIFQKCDVSSFTDFKNAFEKTISTFGRIDVLINNAGILDEHNFQRVVQVNLLGVIHGTMLAFEYMSINKGGHGGHVINTSSKTGLDPLYIAPVYCATKHAIVGYSRSLGHEYHFEKTGITVNALCPSLVDTHIYQTFPSKCVDAEEATRFGAPLKTLKPEDVANALLKLLADGKNGAILRVDQNGLTYA</sequence>
<evidence type="ECO:0000256" key="13">
    <source>
        <dbReference type="ARBA" id="ARBA00048144"/>
    </source>
</evidence>
<evidence type="ECO:0000256" key="14">
    <source>
        <dbReference type="ARBA" id="ARBA00048170"/>
    </source>
</evidence>
<comment type="catalytic activity">
    <reaction evidence="12">
        <text>15-oxo-(5S,6R)-dihydroxy-(7E,9E,11Z)-eicosatrienoate + NADH + H(+) = (5S,6R,15S)-trihydroxy-(7E,9E,11Z)-eicosatrienoate + NAD(+)</text>
        <dbReference type="Rhea" id="RHEA:41596"/>
        <dbReference type="ChEBI" id="CHEBI:15378"/>
        <dbReference type="ChEBI" id="CHEBI:57540"/>
        <dbReference type="ChEBI" id="CHEBI:57945"/>
        <dbReference type="ChEBI" id="CHEBI:78325"/>
        <dbReference type="ChEBI" id="CHEBI:78329"/>
    </reaction>
    <physiologicalReaction direction="left-to-right" evidence="12">
        <dbReference type="Rhea" id="RHEA:41597"/>
    </physiologicalReaction>
</comment>